<dbReference type="Proteomes" id="UP000050277">
    <property type="component" value="Unassembled WGS sequence"/>
</dbReference>
<dbReference type="AlphaFoldDB" id="A0A0P6XJP7"/>
<name>A0A0P6XJP7_9CHLR</name>
<sequence length="190" mass="20964">METTIFTKTIKYDRTTRDFAMYLNGELIGYVASYLQAEIEFNSLVHDILTRTAVADASDVADEDVEAILVAGNEPLPTSAAAVANAPSIAIYRELGQTNASSETNGSLVFTPSGMDARFITLKPRDTYELYTFLAKHLLVATIRGRFLNTNILPFVGDGLPLLHLSRTRLRVGLKHQRRSHANSNQAYIA</sequence>
<evidence type="ECO:0000313" key="1">
    <source>
        <dbReference type="EMBL" id="KPL80333.1"/>
    </source>
</evidence>
<protein>
    <submittedName>
        <fullName evidence="1">Uncharacterized protein</fullName>
    </submittedName>
</protein>
<accession>A0A0P6XJP7</accession>
<dbReference type="RefSeq" id="WP_054537226.1">
    <property type="nucleotide sequence ID" value="NZ_LGKP01000040.1"/>
</dbReference>
<comment type="caution">
    <text evidence="1">The sequence shown here is derived from an EMBL/GenBank/DDBJ whole genome shotgun (WGS) entry which is preliminary data.</text>
</comment>
<gene>
    <name evidence="1" type="ORF">SE18_25160</name>
</gene>
<evidence type="ECO:0000313" key="2">
    <source>
        <dbReference type="Proteomes" id="UP000050277"/>
    </source>
</evidence>
<keyword evidence="2" id="KW-1185">Reference proteome</keyword>
<proteinExistence type="predicted"/>
<dbReference type="EMBL" id="LGKP01000040">
    <property type="protein sequence ID" value="KPL80333.1"/>
    <property type="molecule type" value="Genomic_DNA"/>
</dbReference>
<reference evidence="1 2" key="1">
    <citation type="submission" date="2015-07" db="EMBL/GenBank/DDBJ databases">
        <title>Whole genome sequence of Herpetosiphon geysericola DSM 7119.</title>
        <authorList>
            <person name="Hemp J."/>
            <person name="Ward L.M."/>
            <person name="Pace L.A."/>
            <person name="Fischer W.W."/>
        </authorList>
    </citation>
    <scope>NUCLEOTIDE SEQUENCE [LARGE SCALE GENOMIC DNA]</scope>
    <source>
        <strain evidence="1 2">DSM 7119</strain>
    </source>
</reference>
<organism evidence="1 2">
    <name type="scientific">Herpetosiphon geysericola</name>
    <dbReference type="NCBI Taxonomy" id="70996"/>
    <lineage>
        <taxon>Bacteria</taxon>
        <taxon>Bacillati</taxon>
        <taxon>Chloroflexota</taxon>
        <taxon>Chloroflexia</taxon>
        <taxon>Herpetosiphonales</taxon>
        <taxon>Herpetosiphonaceae</taxon>
        <taxon>Herpetosiphon</taxon>
    </lineage>
</organism>